<comment type="caution">
    <text evidence="3">The sequence shown here is derived from an EMBL/GenBank/DDBJ whole genome shotgun (WGS) entry which is preliminary data.</text>
</comment>
<feature type="domain" description="Nephrocystin 3-like N-terminal" evidence="2">
    <location>
        <begin position="78"/>
        <end position="233"/>
    </location>
</feature>
<gene>
    <name evidence="3" type="ORF">P691DRAFT_759301</name>
</gene>
<dbReference type="AlphaFoldDB" id="A0A9P5XDT2"/>
<name>A0A9P5XDT2_9AGAR</name>
<organism evidence="3 4">
    <name type="scientific">Macrolepiota fuliginosa MF-IS2</name>
    <dbReference type="NCBI Taxonomy" id="1400762"/>
    <lineage>
        <taxon>Eukaryota</taxon>
        <taxon>Fungi</taxon>
        <taxon>Dikarya</taxon>
        <taxon>Basidiomycota</taxon>
        <taxon>Agaricomycotina</taxon>
        <taxon>Agaricomycetes</taxon>
        <taxon>Agaricomycetidae</taxon>
        <taxon>Agaricales</taxon>
        <taxon>Agaricineae</taxon>
        <taxon>Agaricaceae</taxon>
        <taxon>Macrolepiota</taxon>
    </lineage>
</organism>
<protein>
    <recommendedName>
        <fullName evidence="2">Nephrocystin 3-like N-terminal domain-containing protein</fullName>
    </recommendedName>
</protein>
<proteinExistence type="predicted"/>
<dbReference type="PANTHER" id="PTHR10039">
    <property type="entry name" value="AMELOGENIN"/>
    <property type="match status" value="1"/>
</dbReference>
<dbReference type="SUPFAM" id="SSF52540">
    <property type="entry name" value="P-loop containing nucleoside triphosphate hydrolases"/>
    <property type="match status" value="1"/>
</dbReference>
<evidence type="ECO:0000259" key="2">
    <source>
        <dbReference type="Pfam" id="PF24883"/>
    </source>
</evidence>
<evidence type="ECO:0000313" key="4">
    <source>
        <dbReference type="Proteomes" id="UP000807342"/>
    </source>
</evidence>
<reference evidence="3" key="1">
    <citation type="submission" date="2020-11" db="EMBL/GenBank/DDBJ databases">
        <authorList>
            <consortium name="DOE Joint Genome Institute"/>
            <person name="Ahrendt S."/>
            <person name="Riley R."/>
            <person name="Andreopoulos W."/>
            <person name="Labutti K."/>
            <person name="Pangilinan J."/>
            <person name="Ruiz-Duenas F.J."/>
            <person name="Barrasa J.M."/>
            <person name="Sanchez-Garcia M."/>
            <person name="Camarero S."/>
            <person name="Miyauchi S."/>
            <person name="Serrano A."/>
            <person name="Linde D."/>
            <person name="Babiker R."/>
            <person name="Drula E."/>
            <person name="Ayuso-Fernandez I."/>
            <person name="Pacheco R."/>
            <person name="Padilla G."/>
            <person name="Ferreira P."/>
            <person name="Barriuso J."/>
            <person name="Kellner H."/>
            <person name="Castanera R."/>
            <person name="Alfaro M."/>
            <person name="Ramirez L."/>
            <person name="Pisabarro A.G."/>
            <person name="Kuo A."/>
            <person name="Tritt A."/>
            <person name="Lipzen A."/>
            <person name="He G."/>
            <person name="Yan M."/>
            <person name="Ng V."/>
            <person name="Cullen D."/>
            <person name="Martin F."/>
            <person name="Rosso M.-N."/>
            <person name="Henrissat B."/>
            <person name="Hibbett D."/>
            <person name="Martinez A.T."/>
            <person name="Grigoriev I.V."/>
        </authorList>
    </citation>
    <scope>NUCLEOTIDE SEQUENCE</scope>
    <source>
        <strain evidence="3">MF-IS2</strain>
    </source>
</reference>
<dbReference type="Gene3D" id="3.40.50.300">
    <property type="entry name" value="P-loop containing nucleotide triphosphate hydrolases"/>
    <property type="match status" value="1"/>
</dbReference>
<dbReference type="OrthoDB" id="5106486at2759"/>
<evidence type="ECO:0000256" key="1">
    <source>
        <dbReference type="ARBA" id="ARBA00022737"/>
    </source>
</evidence>
<evidence type="ECO:0000313" key="3">
    <source>
        <dbReference type="EMBL" id="KAF9449158.1"/>
    </source>
</evidence>
<dbReference type="InterPro" id="IPR027417">
    <property type="entry name" value="P-loop_NTPase"/>
</dbReference>
<accession>A0A9P5XDT2</accession>
<dbReference type="Proteomes" id="UP000807342">
    <property type="component" value="Unassembled WGS sequence"/>
</dbReference>
<dbReference type="Pfam" id="PF24883">
    <property type="entry name" value="NPHP3_N"/>
    <property type="match status" value="1"/>
</dbReference>
<keyword evidence="4" id="KW-1185">Reference proteome</keyword>
<keyword evidence="1" id="KW-0677">Repeat</keyword>
<dbReference type="EMBL" id="MU151139">
    <property type="protein sequence ID" value="KAF9449158.1"/>
    <property type="molecule type" value="Genomic_DNA"/>
</dbReference>
<dbReference type="InterPro" id="IPR056884">
    <property type="entry name" value="NPHP3-like_N"/>
</dbReference>
<sequence>MSFFNESRRTKIIGGIFKNKSTTNVHNINNSGPSGIDILLEASYPGAAFDSSARDQPPRCWPGTRAEHIEFITDWSGLSWADQPPPMLWIDGPAGVGKSAVAQTCSEKLKPLGRLRAAFFFSTLDKRDKHSHFFPTIAYQLCTEFPDYRDIVDRKVLLDKTLVDKMMVSQFKELIVEPLQELERRGKGIGKQTIIVDGLDECADPDAQCEIIEIIAESIRERTTPLCWAIFSRPEPNIQATFSKATVSPFFRQCSLPISREFDAQIELYLRGGFRDILLRCSLPKGTLSAWPSDDDMRILVEASGGGLFVYAATILHFVGQADSSLGPDGLLKEVLILIRGNPDAEISSDRPFARLDTFYRLIMERIPANALSSLQLLLGSILFGWRRVSFDNVSDSFRGAMLLANMLQLSEFDFRALQQIPRYNLDQ</sequence>